<accession>A0A0A9X205</accession>
<dbReference type="EMBL" id="GDHC01001261">
    <property type="protein sequence ID" value="JAQ17368.1"/>
    <property type="molecule type" value="Transcribed_RNA"/>
</dbReference>
<name>A0A0A9X205_LYGHE</name>
<protein>
    <submittedName>
        <fullName evidence="2">Crossover junction endonuclease MUS81</fullName>
    </submittedName>
</protein>
<keyword evidence="2" id="KW-0540">Nuclease</keyword>
<dbReference type="AlphaFoldDB" id="A0A0A9X205"/>
<reference evidence="2" key="2">
    <citation type="submission" date="2014-07" db="EMBL/GenBank/DDBJ databases">
        <authorList>
            <person name="Hull J."/>
        </authorList>
    </citation>
    <scope>NUCLEOTIDE SEQUENCE</scope>
</reference>
<dbReference type="EMBL" id="GBHO01029915">
    <property type="protein sequence ID" value="JAG13689.1"/>
    <property type="molecule type" value="Transcribed_RNA"/>
</dbReference>
<dbReference type="InterPro" id="IPR042530">
    <property type="entry name" value="EME1/EME2_C"/>
</dbReference>
<sequence>MYLQHDNPVLRQLQCSGQMSTTAAGDVSGASVLGEGEEFSTFVERLNKHYNVTSKELFTKMLKQIKGFGYDQAFAVADFFGTLHRFMQYRKYFSSTADCDATIDDSHSASQHSVLLHQQCDKFIELLCTVEFGPGKKLGPSRAQKLIHLLWCE</sequence>
<dbReference type="Gene3D" id="1.10.150.670">
    <property type="entry name" value="Crossover junction endonuclease EME1, DNA-binding domain"/>
    <property type="match status" value="1"/>
</dbReference>
<reference evidence="3" key="3">
    <citation type="journal article" date="2016" name="Gigascience">
        <title>De novo construction of an expanded transcriptome assembly for the western tarnished plant bug, Lygus hesperus.</title>
        <authorList>
            <person name="Tassone E.E."/>
            <person name="Geib S.M."/>
            <person name="Hall B."/>
            <person name="Fabrick J.A."/>
            <person name="Brent C.S."/>
            <person name="Hull J.J."/>
        </authorList>
    </citation>
    <scope>NUCLEOTIDE SEQUENCE</scope>
</reference>
<reference evidence="2" key="1">
    <citation type="journal article" date="2014" name="PLoS ONE">
        <title>Transcriptome-Based Identification of ABC Transporters in the Western Tarnished Plant Bug Lygus hesperus.</title>
        <authorList>
            <person name="Hull J.J."/>
            <person name="Chaney K."/>
            <person name="Geib S.M."/>
            <person name="Fabrick J.A."/>
            <person name="Brent C.S."/>
            <person name="Walsh D."/>
            <person name="Lavine L.C."/>
        </authorList>
    </citation>
    <scope>NUCLEOTIDE SEQUENCE</scope>
</reference>
<keyword evidence="2" id="KW-0255">Endonuclease</keyword>
<proteinExistence type="predicted"/>
<keyword evidence="2" id="KW-0378">Hydrolase</keyword>
<evidence type="ECO:0000313" key="2">
    <source>
        <dbReference type="EMBL" id="JAG13691.1"/>
    </source>
</evidence>
<dbReference type="GO" id="GO:0004519">
    <property type="term" value="F:endonuclease activity"/>
    <property type="evidence" value="ECO:0007669"/>
    <property type="project" value="UniProtKB-KW"/>
</dbReference>
<evidence type="ECO:0000313" key="3">
    <source>
        <dbReference type="EMBL" id="JAQ17368.1"/>
    </source>
</evidence>
<organism evidence="2">
    <name type="scientific">Lygus hesperus</name>
    <name type="common">Western plant bug</name>
    <dbReference type="NCBI Taxonomy" id="30085"/>
    <lineage>
        <taxon>Eukaryota</taxon>
        <taxon>Metazoa</taxon>
        <taxon>Ecdysozoa</taxon>
        <taxon>Arthropoda</taxon>
        <taxon>Hexapoda</taxon>
        <taxon>Insecta</taxon>
        <taxon>Pterygota</taxon>
        <taxon>Neoptera</taxon>
        <taxon>Paraneoptera</taxon>
        <taxon>Hemiptera</taxon>
        <taxon>Heteroptera</taxon>
        <taxon>Panheteroptera</taxon>
        <taxon>Cimicomorpha</taxon>
        <taxon>Miridae</taxon>
        <taxon>Mirini</taxon>
        <taxon>Lygus</taxon>
    </lineage>
</organism>
<dbReference type="EMBL" id="GBHO01029913">
    <property type="protein sequence ID" value="JAG13691.1"/>
    <property type="molecule type" value="Transcribed_RNA"/>
</dbReference>
<gene>
    <name evidence="2" type="primary">MUS81_3</name>
    <name evidence="1" type="synonym">MUS81_1</name>
    <name evidence="1" type="ORF">CM83_10014</name>
    <name evidence="2" type="ORF">CM83_10026</name>
    <name evidence="3" type="ORF">g.21503</name>
</gene>
<evidence type="ECO:0000313" key="1">
    <source>
        <dbReference type="EMBL" id="JAG13689.1"/>
    </source>
</evidence>